<dbReference type="InterPro" id="IPR011050">
    <property type="entry name" value="Pectin_lyase_fold/virulence"/>
</dbReference>
<evidence type="ECO:0000313" key="10">
    <source>
        <dbReference type="EMBL" id="SPC72938.1"/>
    </source>
</evidence>
<keyword evidence="6 9" id="KW-0326">Glycosidase</keyword>
<dbReference type="SMART" id="SM00710">
    <property type="entry name" value="PbH1"/>
    <property type="match status" value="4"/>
</dbReference>
<evidence type="ECO:0000256" key="5">
    <source>
        <dbReference type="ARBA" id="ARBA00022801"/>
    </source>
</evidence>
<dbReference type="PANTHER" id="PTHR31375">
    <property type="match status" value="1"/>
</dbReference>
<reference evidence="10" key="1">
    <citation type="submission" date="2018-02" db="EMBL/GenBank/DDBJ databases">
        <authorList>
            <person name="Cohen D.B."/>
            <person name="Kent A.D."/>
        </authorList>
    </citation>
    <scope>NUCLEOTIDE SEQUENCE</scope>
</reference>
<evidence type="ECO:0000256" key="1">
    <source>
        <dbReference type="ARBA" id="ARBA00004191"/>
    </source>
</evidence>
<dbReference type="SUPFAM" id="SSF51126">
    <property type="entry name" value="Pectin lyase-like"/>
    <property type="match status" value="1"/>
</dbReference>
<evidence type="ECO:0008006" key="11">
    <source>
        <dbReference type="Google" id="ProtNLM"/>
    </source>
</evidence>
<evidence type="ECO:0000256" key="7">
    <source>
        <dbReference type="ARBA" id="ARBA00023316"/>
    </source>
</evidence>
<comment type="similarity">
    <text evidence="2 9">Belongs to the glycosyl hydrolase 28 family.</text>
</comment>
<evidence type="ECO:0000256" key="4">
    <source>
        <dbReference type="ARBA" id="ARBA00022525"/>
    </source>
</evidence>
<dbReference type="Gene3D" id="2.160.20.10">
    <property type="entry name" value="Single-stranded right-handed beta-helix, Pectin lyase-like"/>
    <property type="match status" value="1"/>
</dbReference>
<dbReference type="GO" id="GO:0005975">
    <property type="term" value="P:carbohydrate metabolic process"/>
    <property type="evidence" value="ECO:0007669"/>
    <property type="project" value="InterPro"/>
</dbReference>
<organism evidence="10">
    <name type="scientific">Fagus sylvatica</name>
    <name type="common">Beechnut</name>
    <dbReference type="NCBI Taxonomy" id="28930"/>
    <lineage>
        <taxon>Eukaryota</taxon>
        <taxon>Viridiplantae</taxon>
        <taxon>Streptophyta</taxon>
        <taxon>Embryophyta</taxon>
        <taxon>Tracheophyta</taxon>
        <taxon>Spermatophyta</taxon>
        <taxon>Magnoliopsida</taxon>
        <taxon>eudicotyledons</taxon>
        <taxon>Gunneridae</taxon>
        <taxon>Pentapetalae</taxon>
        <taxon>rosids</taxon>
        <taxon>fabids</taxon>
        <taxon>Fagales</taxon>
        <taxon>Fagaceae</taxon>
        <taxon>Fagus</taxon>
    </lineage>
</organism>
<name>A0A2N9EE19_FAGSY</name>
<proteinExistence type="inferred from homology"/>
<dbReference type="PROSITE" id="PS00502">
    <property type="entry name" value="POLYGALACTURONASE"/>
    <property type="match status" value="1"/>
</dbReference>
<evidence type="ECO:0000256" key="2">
    <source>
        <dbReference type="ARBA" id="ARBA00008834"/>
    </source>
</evidence>
<dbReference type="InterPro" id="IPR000743">
    <property type="entry name" value="Glyco_hydro_28"/>
</dbReference>
<dbReference type="InterPro" id="IPR006626">
    <property type="entry name" value="PbH1"/>
</dbReference>
<evidence type="ECO:0000256" key="3">
    <source>
        <dbReference type="ARBA" id="ARBA00022512"/>
    </source>
</evidence>
<accession>A0A2N9EE19</accession>
<keyword evidence="5 9" id="KW-0378">Hydrolase</keyword>
<feature type="active site" evidence="8">
    <location>
        <position position="246"/>
    </location>
</feature>
<keyword evidence="7" id="KW-0961">Cell wall biogenesis/degradation</keyword>
<dbReference type="AlphaFoldDB" id="A0A2N9EE19"/>
<protein>
    <recommendedName>
        <fullName evidence="11">Pectate lyase superfamily protein domain-containing protein</fullName>
    </recommendedName>
</protein>
<sequence length="398" mass="43001">MQNVLVSFLILWYASSYFVIGYGRRNFNVLDYGANGDGRSDDSKAFLKAWEALCGATEAEDIPTLQIPKGKRFLLQPAKFLGPCKSSSVHVQVLGKVVAPNTIDAWEECEGNNWITFEKVFNLIVDGSGEIDGKGSAWWRKQSANQDEFIIIALIFNHCDNLQLSGLTHVNSPAAQLTVMGSNNVTISNLRIIAPEDSTNTDGIMISNSHNVNILDSFIGTGDDCVAIKSGSSFINVTNIACGPGHGISVGSLGPNGSNGTVEEVHVQHCTFNGTDNGLRIKTYQGGLGFARKMTFEHITLVATKYPIHIDQNYFSDGKKCNTKTPAVKVSDLTFKDIQGTSATDEAIKLECCGTGCTNIKMDNIHITSSVKEKKTIAVFNNVSGTSSNSEPTIPCLE</sequence>
<keyword evidence="3" id="KW-0134">Cell wall</keyword>
<dbReference type="GO" id="GO:0004650">
    <property type="term" value="F:polygalacturonase activity"/>
    <property type="evidence" value="ECO:0007669"/>
    <property type="project" value="InterPro"/>
</dbReference>
<dbReference type="Pfam" id="PF00295">
    <property type="entry name" value="Glyco_hydro_28"/>
    <property type="match status" value="1"/>
</dbReference>
<keyword evidence="4" id="KW-0964">Secreted</keyword>
<gene>
    <name evidence="10" type="ORF">FSB_LOCUS820</name>
</gene>
<evidence type="ECO:0000256" key="9">
    <source>
        <dbReference type="RuleBase" id="RU361169"/>
    </source>
</evidence>
<dbReference type="InterPro" id="IPR012334">
    <property type="entry name" value="Pectin_lyas_fold"/>
</dbReference>
<evidence type="ECO:0000256" key="8">
    <source>
        <dbReference type="PROSITE-ProRule" id="PRU10052"/>
    </source>
</evidence>
<comment type="subcellular location">
    <subcellularLocation>
        <location evidence="1">Secreted</location>
        <location evidence="1">Cell wall</location>
    </subcellularLocation>
</comment>
<evidence type="ECO:0000256" key="6">
    <source>
        <dbReference type="ARBA" id="ARBA00023295"/>
    </source>
</evidence>
<dbReference type="GO" id="GO:0071555">
    <property type="term" value="P:cell wall organization"/>
    <property type="evidence" value="ECO:0007669"/>
    <property type="project" value="UniProtKB-KW"/>
</dbReference>
<dbReference type="EMBL" id="OIVN01000032">
    <property type="protein sequence ID" value="SPC72938.1"/>
    <property type="molecule type" value="Genomic_DNA"/>
</dbReference>